<feature type="transmembrane region" description="Helical" evidence="1">
    <location>
        <begin position="37"/>
        <end position="54"/>
    </location>
</feature>
<keyword evidence="1" id="KW-1133">Transmembrane helix</keyword>
<proteinExistence type="predicted"/>
<evidence type="ECO:0000313" key="2">
    <source>
        <dbReference type="EMBL" id="KAB8244530.1"/>
    </source>
</evidence>
<name>A0A5N6GU86_ASPFL</name>
<gene>
    <name evidence="2" type="ORF">BDV35DRAFT_286788</name>
</gene>
<organism evidence="2">
    <name type="scientific">Aspergillus flavus</name>
    <dbReference type="NCBI Taxonomy" id="5059"/>
    <lineage>
        <taxon>Eukaryota</taxon>
        <taxon>Fungi</taxon>
        <taxon>Dikarya</taxon>
        <taxon>Ascomycota</taxon>
        <taxon>Pezizomycotina</taxon>
        <taxon>Eurotiomycetes</taxon>
        <taxon>Eurotiomycetidae</taxon>
        <taxon>Eurotiales</taxon>
        <taxon>Aspergillaceae</taxon>
        <taxon>Aspergillus</taxon>
        <taxon>Aspergillus subgen. Circumdati</taxon>
    </lineage>
</organism>
<keyword evidence="1" id="KW-0812">Transmembrane</keyword>
<dbReference type="AlphaFoldDB" id="A0A5N6GU86"/>
<keyword evidence="1" id="KW-0472">Membrane</keyword>
<reference evidence="2" key="1">
    <citation type="submission" date="2019-04" db="EMBL/GenBank/DDBJ databases">
        <title>Friends and foes A comparative genomics study of 23 Aspergillus species from section Flavi.</title>
        <authorList>
            <consortium name="DOE Joint Genome Institute"/>
            <person name="Kjaerbolling I."/>
            <person name="Vesth T."/>
            <person name="Frisvad J.C."/>
            <person name="Nybo J.L."/>
            <person name="Theobald S."/>
            <person name="Kildgaard S."/>
            <person name="Isbrandt T."/>
            <person name="Kuo A."/>
            <person name="Sato A."/>
            <person name="Lyhne E.K."/>
            <person name="Kogle M.E."/>
            <person name="Wiebenga A."/>
            <person name="Kun R.S."/>
            <person name="Lubbers R.J."/>
            <person name="Makela M.R."/>
            <person name="Barry K."/>
            <person name="Chovatia M."/>
            <person name="Clum A."/>
            <person name="Daum C."/>
            <person name="Haridas S."/>
            <person name="He G."/>
            <person name="LaButti K."/>
            <person name="Lipzen A."/>
            <person name="Mondo S."/>
            <person name="Riley R."/>
            <person name="Salamov A."/>
            <person name="Simmons B.A."/>
            <person name="Magnuson J.K."/>
            <person name="Henrissat B."/>
            <person name="Mortensen U.H."/>
            <person name="Larsen T.O."/>
            <person name="Devries R.P."/>
            <person name="Grigoriev I.V."/>
            <person name="Machida M."/>
            <person name="Baker S.E."/>
            <person name="Andersen M.R."/>
        </authorList>
    </citation>
    <scope>NUCLEOTIDE SEQUENCE [LARGE SCALE GENOMIC DNA]</scope>
    <source>
        <strain evidence="2">CBS 121.62</strain>
    </source>
</reference>
<sequence length="91" mass="10006">MTEMTPEPLPPAAGNAFQAFVQLVQWADLTFGGGVESINSALTGAMTVVILTYFRRATICRKHSAHWHDLSTLDRRTDRPFVKSRGGATDD</sequence>
<dbReference type="EMBL" id="ML734625">
    <property type="protein sequence ID" value="KAB8244530.1"/>
    <property type="molecule type" value="Genomic_DNA"/>
</dbReference>
<accession>A0A5N6GU86</accession>
<protein>
    <submittedName>
        <fullName evidence="2">Uncharacterized protein</fullName>
    </submittedName>
</protein>
<dbReference type="Proteomes" id="UP000325434">
    <property type="component" value="Unassembled WGS sequence"/>
</dbReference>
<evidence type="ECO:0000256" key="1">
    <source>
        <dbReference type="SAM" id="Phobius"/>
    </source>
</evidence>